<protein>
    <submittedName>
        <fullName evidence="1">Uncharacterized protein</fullName>
    </submittedName>
</protein>
<dbReference type="VEuPathDB" id="CryptoDB:Cvel_3427"/>
<name>A0A0G4FJY4_9ALVE</name>
<dbReference type="Gene3D" id="1.25.40.10">
    <property type="entry name" value="Tetratricopeptide repeat domain"/>
    <property type="match status" value="1"/>
</dbReference>
<proteinExistence type="predicted"/>
<dbReference type="InterPro" id="IPR011990">
    <property type="entry name" value="TPR-like_helical_dom_sf"/>
</dbReference>
<dbReference type="AlphaFoldDB" id="A0A0G4FJY4"/>
<accession>A0A0G4FJY4</accession>
<organism evidence="1">
    <name type="scientific">Chromera velia CCMP2878</name>
    <dbReference type="NCBI Taxonomy" id="1169474"/>
    <lineage>
        <taxon>Eukaryota</taxon>
        <taxon>Sar</taxon>
        <taxon>Alveolata</taxon>
        <taxon>Colpodellida</taxon>
        <taxon>Chromeraceae</taxon>
        <taxon>Chromera</taxon>
    </lineage>
</organism>
<sequence length="174" mass="19541">MGMRVAIRKHIDENIQEPPNAADTQRYLRLFLAAVPAEEKLTDLEAAARTDHSKMFQLGDALFHGVKGWQRDPERAETCWRAAALEVSEEEARLLAYRQRRENWCNPNNPEAMCQVALSLYEAAAKTNRSLGWGSAFGLGDVFSLFHAAESLETSIEILQPLTDAAQLCKWSAH</sequence>
<reference evidence="1" key="1">
    <citation type="submission" date="2014-11" db="EMBL/GenBank/DDBJ databases">
        <authorList>
            <person name="Otto D Thomas"/>
            <person name="Naeem Raeece"/>
        </authorList>
    </citation>
    <scope>NUCLEOTIDE SEQUENCE</scope>
</reference>
<gene>
    <name evidence="1" type="ORF">Cvel_3427</name>
</gene>
<dbReference type="EMBL" id="CDMZ01000429">
    <property type="protein sequence ID" value="CEM14082.1"/>
    <property type="molecule type" value="Genomic_DNA"/>
</dbReference>
<evidence type="ECO:0000313" key="1">
    <source>
        <dbReference type="EMBL" id="CEM14082.1"/>
    </source>
</evidence>